<keyword evidence="5" id="KW-1185">Reference proteome</keyword>
<dbReference type="SMART" id="SM00369">
    <property type="entry name" value="LRR_TYP"/>
    <property type="match status" value="2"/>
</dbReference>
<proteinExistence type="predicted"/>
<evidence type="ECO:0000259" key="3">
    <source>
        <dbReference type="Pfam" id="PF20160"/>
    </source>
</evidence>
<dbReference type="AlphaFoldDB" id="A0A118FXC8"/>
<dbReference type="InterPro" id="IPR001611">
    <property type="entry name" value="Leu-rich_rpt"/>
</dbReference>
<feature type="domain" description="C-JID" evidence="3">
    <location>
        <begin position="330"/>
        <end position="464"/>
    </location>
</feature>
<gene>
    <name evidence="4" type="ORF">Ccrd_026725</name>
</gene>
<dbReference type="OMA" id="FFNCELS"/>
<dbReference type="GO" id="GO:0006952">
    <property type="term" value="P:defense response"/>
    <property type="evidence" value="ECO:0007669"/>
    <property type="project" value="InterPro"/>
</dbReference>
<keyword evidence="1" id="KW-0433">Leucine-rich repeat</keyword>
<dbReference type="PROSITE" id="PS51450">
    <property type="entry name" value="LRR"/>
    <property type="match status" value="1"/>
</dbReference>
<dbReference type="SUPFAM" id="SSF52058">
    <property type="entry name" value="L domain-like"/>
    <property type="match status" value="1"/>
</dbReference>
<organism evidence="4 5">
    <name type="scientific">Cynara cardunculus var. scolymus</name>
    <name type="common">Globe artichoke</name>
    <name type="synonym">Cynara scolymus</name>
    <dbReference type="NCBI Taxonomy" id="59895"/>
    <lineage>
        <taxon>Eukaryota</taxon>
        <taxon>Viridiplantae</taxon>
        <taxon>Streptophyta</taxon>
        <taxon>Embryophyta</taxon>
        <taxon>Tracheophyta</taxon>
        <taxon>Spermatophyta</taxon>
        <taxon>Magnoliopsida</taxon>
        <taxon>eudicotyledons</taxon>
        <taxon>Gunneridae</taxon>
        <taxon>Pentapetalae</taxon>
        <taxon>asterids</taxon>
        <taxon>campanulids</taxon>
        <taxon>Asterales</taxon>
        <taxon>Asteraceae</taxon>
        <taxon>Carduoideae</taxon>
        <taxon>Cardueae</taxon>
        <taxon>Carduinae</taxon>
        <taxon>Cynara</taxon>
    </lineage>
</organism>
<dbReference type="Pfam" id="PF13855">
    <property type="entry name" value="LRR_8"/>
    <property type="match status" value="1"/>
</dbReference>
<evidence type="ECO:0000313" key="5">
    <source>
        <dbReference type="Proteomes" id="UP000243975"/>
    </source>
</evidence>
<protein>
    <submittedName>
        <fullName evidence="4">Leucine-rich repeat-containing protein</fullName>
    </submittedName>
</protein>
<dbReference type="Proteomes" id="UP000243975">
    <property type="component" value="Unassembled WGS sequence"/>
</dbReference>
<evidence type="ECO:0000256" key="2">
    <source>
        <dbReference type="ARBA" id="ARBA00022737"/>
    </source>
</evidence>
<dbReference type="InterPro" id="IPR032675">
    <property type="entry name" value="LRR_dom_sf"/>
</dbReference>
<dbReference type="GO" id="GO:0051707">
    <property type="term" value="P:response to other organism"/>
    <property type="evidence" value="ECO:0007669"/>
    <property type="project" value="UniProtKB-ARBA"/>
</dbReference>
<reference evidence="4 5" key="1">
    <citation type="journal article" date="2016" name="Sci. Rep.">
        <title>The genome sequence of the outbreeding globe artichoke constructed de novo incorporating a phase-aware low-pass sequencing strategy of F1 progeny.</title>
        <authorList>
            <person name="Scaglione D."/>
            <person name="Reyes-Chin-Wo S."/>
            <person name="Acquadro A."/>
            <person name="Froenicke L."/>
            <person name="Portis E."/>
            <person name="Beitel C."/>
            <person name="Tirone M."/>
            <person name="Mauro R."/>
            <person name="Lo Monaco A."/>
            <person name="Mauromicale G."/>
            <person name="Faccioli P."/>
            <person name="Cattivelli L."/>
            <person name="Rieseberg L."/>
            <person name="Michelmore R."/>
            <person name="Lanteri S."/>
        </authorList>
    </citation>
    <scope>NUCLEOTIDE SEQUENCE [LARGE SCALE GENOMIC DNA]</scope>
    <source>
        <strain evidence="4">2C</strain>
    </source>
</reference>
<evidence type="ECO:0000313" key="4">
    <source>
        <dbReference type="EMBL" id="KVF63615.1"/>
    </source>
</evidence>
<evidence type="ECO:0000256" key="1">
    <source>
        <dbReference type="ARBA" id="ARBA00022614"/>
    </source>
</evidence>
<dbReference type="Pfam" id="PF20160">
    <property type="entry name" value="C-JID"/>
    <property type="match status" value="1"/>
</dbReference>
<dbReference type="Gramene" id="KVF63615">
    <property type="protein sequence ID" value="KVF63615"/>
    <property type="gene ID" value="Ccrd_026725"/>
</dbReference>
<comment type="caution">
    <text evidence="4">The sequence shown here is derived from an EMBL/GenBank/DDBJ whole genome shotgun (WGS) entry which is preliminary data.</text>
</comment>
<name>A0A118FXC8_CYNCS</name>
<keyword evidence="2" id="KW-0677">Repeat</keyword>
<dbReference type="PANTHER" id="PTHR11017">
    <property type="entry name" value="LEUCINE-RICH REPEAT-CONTAINING PROTEIN"/>
    <property type="match status" value="1"/>
</dbReference>
<dbReference type="InterPro" id="IPR003591">
    <property type="entry name" value="Leu-rich_rpt_typical-subtyp"/>
</dbReference>
<dbReference type="InterPro" id="IPR045344">
    <property type="entry name" value="C-JID"/>
</dbReference>
<sequence length="508" mass="58889">MNNLRILEIRYLEPHRTFLRNPQKESIVKFSGNLEFLSDELRLFYWHGYPFDFLPSKFYPENIVSIDMSYSHIKNLWTTPMCFKKLKEMTLSYCHHLTNLPDFTDIPNLEYLFLDGCVNLIEVHPSVGLLKRLLYLNLENCYNLRSFPDKVQMESLRHLIIWGCTKVENWPKVLGKIKTLIELGVDLPAINEPPSIVSSISNLQSLLIHGHERIRSRWRNSEFQPSSSPSKWYHPQSFVIPSFASLHFLKHLHVSNCNISEVSSDIFEALSCLKELDLHGNSFSSLPASLSQLNQLEYLDISDCEKLEVLPEIPPKGLNDFGGNFDVHIHGSRIPRWFTHQSTRKGVMVVLPSSWRYNKFRGYVACVVFTLKKPCNYTEVHELSTLRCSVNNFDGGNLHRKQSCGISYEFVDNCTRIVGSDMIWLHYSKSKPSWMKAKNLITFSFSCPFLEVKQCGVRLFCDEDIQEDMDLSMTQDLSTQPQEGGIFDPNHEWVLGSIKDEYPRVVFR</sequence>
<dbReference type="Gene3D" id="3.80.10.10">
    <property type="entry name" value="Ribonuclease Inhibitor"/>
    <property type="match status" value="2"/>
</dbReference>
<dbReference type="EMBL" id="LEKV01009222">
    <property type="protein sequence ID" value="KVF63615.1"/>
    <property type="molecule type" value="Genomic_DNA"/>
</dbReference>
<dbReference type="InterPro" id="IPR044974">
    <property type="entry name" value="Disease_R_plants"/>
</dbReference>
<dbReference type="PANTHER" id="PTHR11017:SF573">
    <property type="entry name" value="ADP-RIBOSYL CYCLASE_CYCLIC ADP-RIBOSE HYDROLASE"/>
    <property type="match status" value="1"/>
</dbReference>
<accession>A0A118FXC8</accession>